<name>K8PMM8_9BRAD</name>
<dbReference type="Proteomes" id="UP000001095">
    <property type="component" value="Unassembled WGS sequence"/>
</dbReference>
<dbReference type="AlphaFoldDB" id="K8PMM8"/>
<protein>
    <submittedName>
        <fullName evidence="1">Uncharacterized protein</fullName>
    </submittedName>
</protein>
<evidence type="ECO:0000313" key="2">
    <source>
        <dbReference type="Proteomes" id="UP000001095"/>
    </source>
</evidence>
<keyword evidence="2" id="KW-1185">Reference proteome</keyword>
<evidence type="ECO:0000313" key="1">
    <source>
        <dbReference type="EMBL" id="EKS42851.1"/>
    </source>
</evidence>
<dbReference type="HOGENOM" id="CLU_3195148_0_0_5"/>
<comment type="caution">
    <text evidence="1">The sequence shown here is derived from an EMBL/GenBank/DDBJ whole genome shotgun (WGS) entry which is preliminary data.</text>
</comment>
<dbReference type="EMBL" id="AGWY01000001">
    <property type="protein sequence ID" value="EKS42851.1"/>
    <property type="molecule type" value="Genomic_DNA"/>
</dbReference>
<proteinExistence type="predicted"/>
<gene>
    <name evidence="1" type="ORF">HMPREF9696_00394</name>
</gene>
<sequence>MRLTKNPAFARPGFVFPPKRPDQVRVRDRIWKLSKLYSATCHQVY</sequence>
<organism evidence="1 2">
    <name type="scientific">Afipia clevelandensis ATCC 49720</name>
    <dbReference type="NCBI Taxonomy" id="883079"/>
    <lineage>
        <taxon>Bacteria</taxon>
        <taxon>Pseudomonadati</taxon>
        <taxon>Pseudomonadota</taxon>
        <taxon>Alphaproteobacteria</taxon>
        <taxon>Hyphomicrobiales</taxon>
        <taxon>Nitrobacteraceae</taxon>
        <taxon>Afipia</taxon>
    </lineage>
</organism>
<accession>K8PMM8</accession>
<reference evidence="1 2" key="1">
    <citation type="submission" date="2012-04" db="EMBL/GenBank/DDBJ databases">
        <title>The Genome Sequence of Afipia clevelandensis ATCC 49720.</title>
        <authorList>
            <consortium name="The Broad Institute Genome Sequencing Platform"/>
            <person name="Earl A."/>
            <person name="Ward D."/>
            <person name="Feldgarden M."/>
            <person name="Gevers D."/>
            <person name="Huys G."/>
            <person name="Walker B."/>
            <person name="Young S.K."/>
            <person name="Zeng Q."/>
            <person name="Gargeya S."/>
            <person name="Fitzgerald M."/>
            <person name="Haas B."/>
            <person name="Abouelleil A."/>
            <person name="Alvarado L."/>
            <person name="Arachchi H.M."/>
            <person name="Berlin A."/>
            <person name="Chapman S.B."/>
            <person name="Goldberg J."/>
            <person name="Griggs A."/>
            <person name="Gujja S."/>
            <person name="Hansen M."/>
            <person name="Howarth C."/>
            <person name="Imamovic A."/>
            <person name="Larimer J."/>
            <person name="McCowen C."/>
            <person name="Montmayeur A."/>
            <person name="Murphy C."/>
            <person name="Neiman D."/>
            <person name="Pearson M."/>
            <person name="Priest M."/>
            <person name="Roberts A."/>
            <person name="Saif S."/>
            <person name="Shea T."/>
            <person name="Sisk P."/>
            <person name="Sykes S."/>
            <person name="Wortman J."/>
            <person name="Nusbaum C."/>
            <person name="Birren B."/>
        </authorList>
    </citation>
    <scope>NUCLEOTIDE SEQUENCE [LARGE SCALE GENOMIC DNA]</scope>
    <source>
        <strain evidence="1 2">ATCC 49720</strain>
    </source>
</reference>